<dbReference type="Proteomes" id="UP000635278">
    <property type="component" value="Unassembled WGS sequence"/>
</dbReference>
<protein>
    <recommendedName>
        <fullName evidence="4">Large ribosomal subunit protein uL23</fullName>
    </recommendedName>
</protein>
<comment type="function">
    <text evidence="4">One of the early assembly proteins it binds 23S rRNA. One of the proteins that surrounds the polypeptide exit tunnel on the outside of the ribosome. Forms the main docking site for trigger factor binding to the ribosome.</text>
</comment>
<dbReference type="GO" id="GO:0005840">
    <property type="term" value="C:ribosome"/>
    <property type="evidence" value="ECO:0007669"/>
    <property type="project" value="UniProtKB-KW"/>
</dbReference>
<evidence type="ECO:0000313" key="6">
    <source>
        <dbReference type="Proteomes" id="UP000635278"/>
    </source>
</evidence>
<dbReference type="SUPFAM" id="SSF54189">
    <property type="entry name" value="Ribosomal proteins S24e, L23 and L15e"/>
    <property type="match status" value="1"/>
</dbReference>
<evidence type="ECO:0000256" key="1">
    <source>
        <dbReference type="ARBA" id="ARBA00006700"/>
    </source>
</evidence>
<comment type="subunit">
    <text evidence="4">Part of the 50S ribosomal subunit. Contacts protein L29, and trigger factor when it is bound to the ribosome.</text>
</comment>
<gene>
    <name evidence="4" type="primary">rplW</name>
    <name evidence="5" type="ORF">GOB93_02610</name>
</gene>
<keyword evidence="6" id="KW-1185">Reference proteome</keyword>
<dbReference type="EMBL" id="WOTB01000002">
    <property type="protein sequence ID" value="NHN83531.1"/>
    <property type="molecule type" value="Genomic_DNA"/>
</dbReference>
<name>A0ABX0JJB1_9PROT</name>
<comment type="similarity">
    <text evidence="1 4">Belongs to the universal ribosomal protein uL23 family.</text>
</comment>
<reference evidence="5 6" key="1">
    <citation type="journal article" date="2020" name="Int. J. Syst. Evol. Microbiol.">
        <title>Novel acetic acid bacteria from cider fermentations: Acetobacter conturbans sp. nov. and Acetobacter fallax sp. nov.</title>
        <authorList>
            <person name="Sombolestani A.S."/>
            <person name="Cleenwerck I."/>
            <person name="Cnockaert M."/>
            <person name="Borremans W."/>
            <person name="Wieme A.D."/>
            <person name="De Vuyst L."/>
            <person name="Vandamme P."/>
        </authorList>
    </citation>
    <scope>NUCLEOTIDE SEQUENCE [LARGE SCALE GENOMIC DNA]</scope>
    <source>
        <strain evidence="5 6">LMG 30640</strain>
    </source>
</reference>
<keyword evidence="4" id="KW-0694">RNA-binding</keyword>
<dbReference type="NCBIfam" id="NF004360">
    <property type="entry name" value="PRK05738.1-5"/>
    <property type="match status" value="1"/>
</dbReference>
<comment type="caution">
    <text evidence="5">The sequence shown here is derived from an EMBL/GenBank/DDBJ whole genome shotgun (WGS) entry which is preliminary data.</text>
</comment>
<evidence type="ECO:0000313" key="5">
    <source>
        <dbReference type="EMBL" id="NHN83531.1"/>
    </source>
</evidence>
<dbReference type="PANTHER" id="PTHR11620">
    <property type="entry name" value="60S RIBOSOMAL PROTEIN L23A"/>
    <property type="match status" value="1"/>
</dbReference>
<dbReference type="InterPro" id="IPR012678">
    <property type="entry name" value="Ribosomal_uL23/eL15/eS24_sf"/>
</dbReference>
<dbReference type="Gene3D" id="3.30.70.330">
    <property type="match status" value="1"/>
</dbReference>
<keyword evidence="2 4" id="KW-0689">Ribosomal protein</keyword>
<dbReference type="InterPro" id="IPR013025">
    <property type="entry name" value="Ribosomal_uL23-like"/>
</dbReference>
<evidence type="ECO:0000256" key="3">
    <source>
        <dbReference type="ARBA" id="ARBA00023274"/>
    </source>
</evidence>
<dbReference type="HAMAP" id="MF_01369_B">
    <property type="entry name" value="Ribosomal_uL23_B"/>
    <property type="match status" value="1"/>
</dbReference>
<dbReference type="NCBIfam" id="NF004359">
    <property type="entry name" value="PRK05738.1-3"/>
    <property type="match status" value="1"/>
</dbReference>
<dbReference type="InterPro" id="IPR012677">
    <property type="entry name" value="Nucleotide-bd_a/b_plait_sf"/>
</dbReference>
<evidence type="ECO:0000256" key="4">
    <source>
        <dbReference type="HAMAP-Rule" id="MF_01369"/>
    </source>
</evidence>
<keyword evidence="4" id="KW-0699">rRNA-binding</keyword>
<keyword evidence="3 4" id="KW-0687">Ribonucleoprotein</keyword>
<evidence type="ECO:0000256" key="2">
    <source>
        <dbReference type="ARBA" id="ARBA00022980"/>
    </source>
</evidence>
<sequence length="111" mass="12181">MTNVLAIRKKAERLSREAMFDIVRAPLITEKATALSEKNQMVFKVALSATKPEIKVAVETLFGVKVLGVNTLVQKGKAKRFKGRPGQRSDIKKAFVQLAEGQSIDLTAKLA</sequence>
<dbReference type="NCBIfam" id="NF004363">
    <property type="entry name" value="PRK05738.2-4"/>
    <property type="match status" value="1"/>
</dbReference>
<proteinExistence type="inferred from homology"/>
<accession>A0ABX0JJB1</accession>
<organism evidence="5 6">
    <name type="scientific">Acetobacter musti</name>
    <dbReference type="NCBI Taxonomy" id="864732"/>
    <lineage>
        <taxon>Bacteria</taxon>
        <taxon>Pseudomonadati</taxon>
        <taxon>Pseudomonadota</taxon>
        <taxon>Alphaproteobacteria</taxon>
        <taxon>Acetobacterales</taxon>
        <taxon>Acetobacteraceae</taxon>
        <taxon>Acetobacter</taxon>
    </lineage>
</organism>
<dbReference type="Pfam" id="PF00276">
    <property type="entry name" value="Ribosomal_L23"/>
    <property type="match status" value="1"/>
</dbReference>